<dbReference type="AlphaFoldDB" id="A0A4Y7T8W5"/>
<organism evidence="2 3">
    <name type="scientific">Coprinellus micaceus</name>
    <name type="common">Glistening ink-cap mushroom</name>
    <name type="synonym">Coprinus micaceus</name>
    <dbReference type="NCBI Taxonomy" id="71717"/>
    <lineage>
        <taxon>Eukaryota</taxon>
        <taxon>Fungi</taxon>
        <taxon>Dikarya</taxon>
        <taxon>Basidiomycota</taxon>
        <taxon>Agaricomycotina</taxon>
        <taxon>Agaricomycetes</taxon>
        <taxon>Agaricomycetidae</taxon>
        <taxon>Agaricales</taxon>
        <taxon>Agaricineae</taxon>
        <taxon>Psathyrellaceae</taxon>
        <taxon>Coprinellus</taxon>
    </lineage>
</organism>
<reference evidence="2 3" key="1">
    <citation type="journal article" date="2019" name="Nat. Ecol. Evol.">
        <title>Megaphylogeny resolves global patterns of mushroom evolution.</title>
        <authorList>
            <person name="Varga T."/>
            <person name="Krizsan K."/>
            <person name="Foldi C."/>
            <person name="Dima B."/>
            <person name="Sanchez-Garcia M."/>
            <person name="Sanchez-Ramirez S."/>
            <person name="Szollosi G.J."/>
            <person name="Szarkandi J.G."/>
            <person name="Papp V."/>
            <person name="Albert L."/>
            <person name="Andreopoulos W."/>
            <person name="Angelini C."/>
            <person name="Antonin V."/>
            <person name="Barry K.W."/>
            <person name="Bougher N.L."/>
            <person name="Buchanan P."/>
            <person name="Buyck B."/>
            <person name="Bense V."/>
            <person name="Catcheside P."/>
            <person name="Chovatia M."/>
            <person name="Cooper J."/>
            <person name="Damon W."/>
            <person name="Desjardin D."/>
            <person name="Finy P."/>
            <person name="Geml J."/>
            <person name="Haridas S."/>
            <person name="Hughes K."/>
            <person name="Justo A."/>
            <person name="Karasinski D."/>
            <person name="Kautmanova I."/>
            <person name="Kiss B."/>
            <person name="Kocsube S."/>
            <person name="Kotiranta H."/>
            <person name="LaButti K.M."/>
            <person name="Lechner B.E."/>
            <person name="Liimatainen K."/>
            <person name="Lipzen A."/>
            <person name="Lukacs Z."/>
            <person name="Mihaltcheva S."/>
            <person name="Morgado L.N."/>
            <person name="Niskanen T."/>
            <person name="Noordeloos M.E."/>
            <person name="Ohm R.A."/>
            <person name="Ortiz-Santana B."/>
            <person name="Ovrebo C."/>
            <person name="Racz N."/>
            <person name="Riley R."/>
            <person name="Savchenko A."/>
            <person name="Shiryaev A."/>
            <person name="Soop K."/>
            <person name="Spirin V."/>
            <person name="Szebenyi C."/>
            <person name="Tomsovsky M."/>
            <person name="Tulloss R.E."/>
            <person name="Uehling J."/>
            <person name="Grigoriev I.V."/>
            <person name="Vagvolgyi C."/>
            <person name="Papp T."/>
            <person name="Martin F.M."/>
            <person name="Miettinen O."/>
            <person name="Hibbett D.S."/>
            <person name="Nagy L.G."/>
        </authorList>
    </citation>
    <scope>NUCLEOTIDE SEQUENCE [LARGE SCALE GENOMIC DNA]</scope>
    <source>
        <strain evidence="2 3">FP101781</strain>
    </source>
</reference>
<feature type="chain" id="PRO_5021284613" description="SH3 domain-containing protein" evidence="1">
    <location>
        <begin position="23"/>
        <end position="131"/>
    </location>
</feature>
<protein>
    <recommendedName>
        <fullName evidence="4">SH3 domain-containing protein</fullName>
    </recommendedName>
</protein>
<evidence type="ECO:0000313" key="3">
    <source>
        <dbReference type="Proteomes" id="UP000298030"/>
    </source>
</evidence>
<dbReference type="Proteomes" id="UP000298030">
    <property type="component" value="Unassembled WGS sequence"/>
</dbReference>
<accession>A0A4Y7T8W5</accession>
<dbReference type="OrthoDB" id="3039906at2759"/>
<keyword evidence="1" id="KW-0732">Signal</keyword>
<comment type="caution">
    <text evidence="2">The sequence shown here is derived from an EMBL/GenBank/DDBJ whole genome shotgun (WGS) entry which is preliminary data.</text>
</comment>
<sequence>MKFASSALFIAPLLAFIGTTAAIPSPADAVSGVKTKIEQLVNARGSDELLVARAPVTGTVNADAVRYRRCPNTSSACDPIGQYNRGQRITIICRAIGETVNGWSWWDRMDNGWWISDYYVDWTGGVPDVCP</sequence>
<dbReference type="EMBL" id="QPFP01000022">
    <property type="protein sequence ID" value="TEB30595.1"/>
    <property type="molecule type" value="Genomic_DNA"/>
</dbReference>
<name>A0A4Y7T8W5_COPMI</name>
<feature type="signal peptide" evidence="1">
    <location>
        <begin position="1"/>
        <end position="22"/>
    </location>
</feature>
<proteinExistence type="predicted"/>
<evidence type="ECO:0000256" key="1">
    <source>
        <dbReference type="SAM" id="SignalP"/>
    </source>
</evidence>
<evidence type="ECO:0000313" key="2">
    <source>
        <dbReference type="EMBL" id="TEB30595.1"/>
    </source>
</evidence>
<keyword evidence="3" id="KW-1185">Reference proteome</keyword>
<gene>
    <name evidence="2" type="ORF">FA13DRAFT_522323</name>
</gene>
<evidence type="ECO:0008006" key="4">
    <source>
        <dbReference type="Google" id="ProtNLM"/>
    </source>
</evidence>